<keyword evidence="6" id="KW-1185">Reference proteome</keyword>
<dbReference type="OrthoDB" id="5839404at2759"/>
<dbReference type="PANTHER" id="PTHR21402:SF5">
    <property type="entry name" value="GAMETOCYTE SPECIFIC FACTOR 1"/>
    <property type="match status" value="1"/>
</dbReference>
<dbReference type="PROSITE" id="PS51800">
    <property type="entry name" value="ZF_CHHC_U11_48K"/>
    <property type="match status" value="2"/>
</dbReference>
<proteinExistence type="predicted"/>
<evidence type="ECO:0000256" key="1">
    <source>
        <dbReference type="ARBA" id="ARBA00022723"/>
    </source>
</evidence>
<evidence type="ECO:0000313" key="5">
    <source>
        <dbReference type="EMBL" id="CAB0033067.1"/>
    </source>
</evidence>
<sequence>MNDDTWVTCPYNKAHRALKSRFQIHLTKCRENHKGQGGQKQCPYDANHIVNAVEFEYHLGECESRLSVLHFQSQDQEVKLNVPPATRPLMIVPAQSEEDWETEAAGGSCYQPGENLADLPVFIQPTGLAPAERKNFRRNERSRHQYIENKGNTWKVERVWRNKETELENLMR</sequence>
<keyword evidence="2" id="KW-0863">Zinc-finger</keyword>
<dbReference type="InterPro" id="IPR022776">
    <property type="entry name" value="TRM13/UPF0224_CHHC_Znf_dom"/>
</dbReference>
<dbReference type="SUPFAM" id="SSF57667">
    <property type="entry name" value="beta-beta-alpha zinc fingers"/>
    <property type="match status" value="1"/>
</dbReference>
<dbReference type="Pfam" id="PF05253">
    <property type="entry name" value="zf-U11-48K"/>
    <property type="match status" value="2"/>
</dbReference>
<evidence type="ECO:0000256" key="2">
    <source>
        <dbReference type="ARBA" id="ARBA00022771"/>
    </source>
</evidence>
<accession>A0A6H5IBM7</accession>
<keyword evidence="3" id="KW-0862">Zinc</keyword>
<evidence type="ECO:0000313" key="6">
    <source>
        <dbReference type="Proteomes" id="UP000479190"/>
    </source>
</evidence>
<keyword evidence="1" id="KW-0479">Metal-binding</keyword>
<dbReference type="PANTHER" id="PTHR21402">
    <property type="entry name" value="GAMETOCYTE SPECIFIC FACTOR 1-RELATED"/>
    <property type="match status" value="1"/>
</dbReference>
<evidence type="ECO:0000256" key="3">
    <source>
        <dbReference type="ARBA" id="ARBA00022833"/>
    </source>
</evidence>
<protein>
    <recommendedName>
        <fullName evidence="4">CHHC U11-48K-type domain-containing protein</fullName>
    </recommendedName>
</protein>
<feature type="domain" description="CHHC U11-48K-type" evidence="4">
    <location>
        <begin position="39"/>
        <end position="66"/>
    </location>
</feature>
<organism evidence="5 6">
    <name type="scientific">Trichogramma brassicae</name>
    <dbReference type="NCBI Taxonomy" id="86971"/>
    <lineage>
        <taxon>Eukaryota</taxon>
        <taxon>Metazoa</taxon>
        <taxon>Ecdysozoa</taxon>
        <taxon>Arthropoda</taxon>
        <taxon>Hexapoda</taxon>
        <taxon>Insecta</taxon>
        <taxon>Pterygota</taxon>
        <taxon>Neoptera</taxon>
        <taxon>Endopterygota</taxon>
        <taxon>Hymenoptera</taxon>
        <taxon>Apocrita</taxon>
        <taxon>Proctotrupomorpha</taxon>
        <taxon>Chalcidoidea</taxon>
        <taxon>Trichogrammatidae</taxon>
        <taxon>Trichogramma</taxon>
    </lineage>
</organism>
<evidence type="ECO:0000259" key="4">
    <source>
        <dbReference type="PROSITE" id="PS51800"/>
    </source>
</evidence>
<dbReference type="Proteomes" id="UP000479190">
    <property type="component" value="Unassembled WGS sequence"/>
</dbReference>
<feature type="domain" description="CHHC U11-48K-type" evidence="4">
    <location>
        <begin position="6"/>
        <end position="33"/>
    </location>
</feature>
<dbReference type="InterPro" id="IPR051591">
    <property type="entry name" value="UPF0224_FAM112_RNA_Proc"/>
</dbReference>
<reference evidence="5 6" key="1">
    <citation type="submission" date="2020-02" db="EMBL/GenBank/DDBJ databases">
        <authorList>
            <person name="Ferguson B K."/>
        </authorList>
    </citation>
    <scope>NUCLEOTIDE SEQUENCE [LARGE SCALE GENOMIC DNA]</scope>
</reference>
<dbReference type="AlphaFoldDB" id="A0A6H5IBM7"/>
<gene>
    <name evidence="5" type="ORF">TBRA_LOCUS4987</name>
</gene>
<dbReference type="GO" id="GO:0008270">
    <property type="term" value="F:zinc ion binding"/>
    <property type="evidence" value="ECO:0007669"/>
    <property type="project" value="UniProtKB-KW"/>
</dbReference>
<dbReference type="InterPro" id="IPR036236">
    <property type="entry name" value="Znf_C2H2_sf"/>
</dbReference>
<name>A0A6H5IBM7_9HYME</name>
<dbReference type="EMBL" id="CADCXV010000698">
    <property type="protein sequence ID" value="CAB0033067.1"/>
    <property type="molecule type" value="Genomic_DNA"/>
</dbReference>